<feature type="compositionally biased region" description="Basic and acidic residues" evidence="1">
    <location>
        <begin position="200"/>
        <end position="210"/>
    </location>
</feature>
<feature type="compositionally biased region" description="Basic and acidic residues" evidence="1">
    <location>
        <begin position="142"/>
        <end position="160"/>
    </location>
</feature>
<name>A0A6J4PUP3_9BURK</name>
<gene>
    <name evidence="2" type="ORF">AVDCRST_MAG51-2242</name>
</gene>
<dbReference type="EMBL" id="CADCUX010000468">
    <property type="protein sequence ID" value="CAA9423998.1"/>
    <property type="molecule type" value="Genomic_DNA"/>
</dbReference>
<sequence length="384" mass="40595">VRSVREAAPVATRSADPPGVRRSAGVCRLPARLRGTADDVLVGLRPWQPLHGPRSQHADRGHHHVRGGPGATTAAHEPGRAALHRGCVAADRRCDLRHHQEGRPALDQRRHRHPAQRDPEDRHAADAGLVVPEAGRAPAADGLRDGRGDPGGARRPDHEAAGPGHVAAGHGRGAVGDLLCGAVLEADHPADRPGPGGPGADDHLRGEPVRRGQSLADPARLPAATHLHLARPEQGPAGQGLPHHPGNDRHRLGRPAGQGLHAGHADAPGVHPGAHHRLHLRSLLRGVRAGRQPVPDRRLHLPDPAGAGHRAGGADPVLAAAGRRHHHDLLHLRLREHGHGERHPARGRRPLALHQLWRNGDGHAGHGAGHPDVDRQGQAPRPVM</sequence>
<evidence type="ECO:0000256" key="1">
    <source>
        <dbReference type="SAM" id="MobiDB-lite"/>
    </source>
</evidence>
<accession>A0A6J4PUP3</accession>
<feature type="region of interest" description="Disordered" evidence="1">
    <location>
        <begin position="289"/>
        <end position="314"/>
    </location>
</feature>
<dbReference type="AlphaFoldDB" id="A0A6J4PUP3"/>
<feature type="region of interest" description="Disordered" evidence="1">
    <location>
        <begin position="100"/>
        <end position="170"/>
    </location>
</feature>
<proteinExistence type="predicted"/>
<protein>
    <submittedName>
        <fullName evidence="2">Rod shape-determining protein RodA</fullName>
    </submittedName>
</protein>
<feature type="non-terminal residue" evidence="2">
    <location>
        <position position="1"/>
    </location>
</feature>
<feature type="compositionally biased region" description="Basic and acidic residues" evidence="1">
    <location>
        <begin position="115"/>
        <end position="125"/>
    </location>
</feature>
<reference evidence="2" key="1">
    <citation type="submission" date="2020-02" db="EMBL/GenBank/DDBJ databases">
        <authorList>
            <person name="Meier V. D."/>
        </authorList>
    </citation>
    <scope>NUCLEOTIDE SEQUENCE</scope>
    <source>
        <strain evidence="2">AVDCRST_MAG51</strain>
    </source>
</reference>
<feature type="region of interest" description="Disordered" evidence="1">
    <location>
        <begin position="50"/>
        <end position="80"/>
    </location>
</feature>
<evidence type="ECO:0000313" key="2">
    <source>
        <dbReference type="EMBL" id="CAA9423998.1"/>
    </source>
</evidence>
<organism evidence="2">
    <name type="scientific">uncultured Ramlibacter sp</name>
    <dbReference type="NCBI Taxonomy" id="260755"/>
    <lineage>
        <taxon>Bacteria</taxon>
        <taxon>Pseudomonadati</taxon>
        <taxon>Pseudomonadota</taxon>
        <taxon>Betaproteobacteria</taxon>
        <taxon>Burkholderiales</taxon>
        <taxon>Comamonadaceae</taxon>
        <taxon>Ramlibacter</taxon>
        <taxon>environmental samples</taxon>
    </lineage>
</organism>
<feature type="region of interest" description="Disordered" evidence="1">
    <location>
        <begin position="1"/>
        <end position="23"/>
    </location>
</feature>
<feature type="non-terminal residue" evidence="2">
    <location>
        <position position="384"/>
    </location>
</feature>
<feature type="region of interest" description="Disordered" evidence="1">
    <location>
        <begin position="358"/>
        <end position="384"/>
    </location>
</feature>
<feature type="region of interest" description="Disordered" evidence="1">
    <location>
        <begin position="186"/>
        <end position="214"/>
    </location>
</feature>
<feature type="region of interest" description="Disordered" evidence="1">
    <location>
        <begin position="232"/>
        <end position="273"/>
    </location>
</feature>
<feature type="compositionally biased region" description="Basic and acidic residues" evidence="1">
    <location>
        <begin position="360"/>
        <end position="375"/>
    </location>
</feature>